<dbReference type="EMBL" id="CP017480">
    <property type="protein sequence ID" value="APG04837.1"/>
    <property type="molecule type" value="Genomic_DNA"/>
</dbReference>
<dbReference type="NCBIfam" id="TIGR00254">
    <property type="entry name" value="GGDEF"/>
    <property type="match status" value="1"/>
</dbReference>
<dbReference type="InterPro" id="IPR029787">
    <property type="entry name" value="Nucleotide_cyclase"/>
</dbReference>
<evidence type="ECO:0000256" key="1">
    <source>
        <dbReference type="SAM" id="Phobius"/>
    </source>
</evidence>
<evidence type="ECO:0000259" key="2">
    <source>
        <dbReference type="PROSITE" id="PS50883"/>
    </source>
</evidence>
<dbReference type="CDD" id="cd01948">
    <property type="entry name" value="EAL"/>
    <property type="match status" value="1"/>
</dbReference>
<organism evidence="4 5">
    <name type="scientific">Luteibacter rhizovicinus DSM 16549</name>
    <dbReference type="NCBI Taxonomy" id="1440763"/>
    <lineage>
        <taxon>Bacteria</taxon>
        <taxon>Pseudomonadati</taxon>
        <taxon>Pseudomonadota</taxon>
        <taxon>Gammaproteobacteria</taxon>
        <taxon>Lysobacterales</taxon>
        <taxon>Rhodanobacteraceae</taxon>
        <taxon>Luteibacter</taxon>
    </lineage>
</organism>
<name>A0A1L3EV21_9GAMM</name>
<dbReference type="SUPFAM" id="SSF141868">
    <property type="entry name" value="EAL domain-like"/>
    <property type="match status" value="1"/>
</dbReference>
<dbReference type="Gene3D" id="3.20.20.450">
    <property type="entry name" value="EAL domain"/>
    <property type="match status" value="1"/>
</dbReference>
<dbReference type="Pfam" id="PF00563">
    <property type="entry name" value="EAL"/>
    <property type="match status" value="1"/>
</dbReference>
<dbReference type="Pfam" id="PF00990">
    <property type="entry name" value="GGDEF"/>
    <property type="match status" value="1"/>
</dbReference>
<proteinExistence type="predicted"/>
<accession>A0A1L3EV21</accession>
<feature type="transmembrane region" description="Helical" evidence="1">
    <location>
        <begin position="28"/>
        <end position="45"/>
    </location>
</feature>
<dbReference type="PANTHER" id="PTHR44757:SF2">
    <property type="entry name" value="BIOFILM ARCHITECTURE MAINTENANCE PROTEIN MBAA"/>
    <property type="match status" value="1"/>
</dbReference>
<dbReference type="InterPro" id="IPR000160">
    <property type="entry name" value="GGDEF_dom"/>
</dbReference>
<dbReference type="InterPro" id="IPR043128">
    <property type="entry name" value="Rev_trsase/Diguanyl_cyclase"/>
</dbReference>
<dbReference type="Proteomes" id="UP000182987">
    <property type="component" value="Chromosome"/>
</dbReference>
<keyword evidence="1" id="KW-0812">Transmembrane</keyword>
<dbReference type="SMART" id="SM00267">
    <property type="entry name" value="GGDEF"/>
    <property type="match status" value="1"/>
</dbReference>
<dbReference type="SUPFAM" id="SSF55073">
    <property type="entry name" value="Nucleotide cyclase"/>
    <property type="match status" value="1"/>
</dbReference>
<protein>
    <recommendedName>
        <fullName evidence="6">GGDEF-domain containing protein</fullName>
    </recommendedName>
</protein>
<dbReference type="SMART" id="SM00052">
    <property type="entry name" value="EAL"/>
    <property type="match status" value="1"/>
</dbReference>
<dbReference type="PROSITE" id="PS50883">
    <property type="entry name" value="EAL"/>
    <property type="match status" value="1"/>
</dbReference>
<dbReference type="InterPro" id="IPR052155">
    <property type="entry name" value="Biofilm_reg_signaling"/>
</dbReference>
<dbReference type="InterPro" id="IPR035919">
    <property type="entry name" value="EAL_sf"/>
</dbReference>
<gene>
    <name evidence="4" type="ORF">BJI69_13670</name>
</gene>
<feature type="domain" description="GGDEF" evidence="3">
    <location>
        <begin position="135"/>
        <end position="268"/>
    </location>
</feature>
<sequence>MDMWFDKWRELCGRVLRIAWLRRDVRDGAFLVALAGIAYALAHFFDLPRRIFAFALTYQHLELDDILFVGFVLSVAVPIYGIRRYRDFTHEMTRRLRAEREARMLSGHDHLTGLPNERFFSQRLDEHLAAMEHADALAVLVVVLGGYRRVFDLHGHGAADEMIIDFAGRIAALLREGAVLARVGGDVFAIAMPRMVSLDEPAGLAHRIVLAMSEAFSINDTGVTVGVSIGISVAPSDGMTSTVLIQRAQRAIFRGETDDHSSVRFFEMGMDAHIDRRVLIEKRLRRAVACDAIVSHYQPLVSLDDNRIVGFEALARWNDDVLGEVSPEAFIPLAEEIGLIGVLGDHLFRRACADARHWPGNLFMAFNVSAIQLKDPDLVDRILAVAAEHGLSPARLEIEITESVMVERVDEARSTMTRLREHGVHIVLDDFGTGYATLAQLLSFPLDKIKIDRRFVTHVVTDRHSLVVIRAIVGLAKGFGLISVAEGIEDPEQLSCLKRNGCTQGQGHWFGQAVPAAGIEAVLAKNITTPSPRYRPGTKGESGTVIDVG</sequence>
<evidence type="ECO:0000259" key="3">
    <source>
        <dbReference type="PROSITE" id="PS50887"/>
    </source>
</evidence>
<dbReference type="InterPro" id="IPR001633">
    <property type="entry name" value="EAL_dom"/>
</dbReference>
<evidence type="ECO:0008006" key="6">
    <source>
        <dbReference type="Google" id="ProtNLM"/>
    </source>
</evidence>
<dbReference type="Gene3D" id="3.30.70.270">
    <property type="match status" value="1"/>
</dbReference>
<dbReference type="AlphaFoldDB" id="A0A1L3EV21"/>
<reference evidence="5" key="1">
    <citation type="submission" date="2016-09" db="EMBL/GenBank/DDBJ databases">
        <authorList>
            <person name="Lysoe E."/>
        </authorList>
    </citation>
    <scope>NUCLEOTIDE SEQUENCE [LARGE SCALE GENOMIC DNA]</scope>
    <source>
        <strain evidence="5">LJ96T</strain>
    </source>
</reference>
<dbReference type="STRING" id="1440763.BJI69_13670"/>
<keyword evidence="1" id="KW-1133">Transmembrane helix</keyword>
<dbReference type="CDD" id="cd01949">
    <property type="entry name" value="GGDEF"/>
    <property type="match status" value="1"/>
</dbReference>
<keyword evidence="1" id="KW-0472">Membrane</keyword>
<feature type="domain" description="EAL" evidence="2">
    <location>
        <begin position="277"/>
        <end position="527"/>
    </location>
</feature>
<keyword evidence="5" id="KW-1185">Reference proteome</keyword>
<dbReference type="KEGG" id="lrz:BJI69_13670"/>
<evidence type="ECO:0000313" key="5">
    <source>
        <dbReference type="Proteomes" id="UP000182987"/>
    </source>
</evidence>
<evidence type="ECO:0000313" key="4">
    <source>
        <dbReference type="EMBL" id="APG04837.1"/>
    </source>
</evidence>
<dbReference type="PROSITE" id="PS50887">
    <property type="entry name" value="GGDEF"/>
    <property type="match status" value="1"/>
</dbReference>
<dbReference type="PANTHER" id="PTHR44757">
    <property type="entry name" value="DIGUANYLATE CYCLASE DGCP"/>
    <property type="match status" value="1"/>
</dbReference>
<dbReference type="RefSeq" id="WP_052767116.1">
    <property type="nucleotide sequence ID" value="NZ_CP017480.1"/>
</dbReference>